<organism evidence="2 3">
    <name type="scientific">Eumeta variegata</name>
    <name type="common">Bagworm moth</name>
    <name type="synonym">Eumeta japonica</name>
    <dbReference type="NCBI Taxonomy" id="151549"/>
    <lineage>
        <taxon>Eukaryota</taxon>
        <taxon>Metazoa</taxon>
        <taxon>Ecdysozoa</taxon>
        <taxon>Arthropoda</taxon>
        <taxon>Hexapoda</taxon>
        <taxon>Insecta</taxon>
        <taxon>Pterygota</taxon>
        <taxon>Neoptera</taxon>
        <taxon>Endopterygota</taxon>
        <taxon>Lepidoptera</taxon>
        <taxon>Glossata</taxon>
        <taxon>Ditrysia</taxon>
        <taxon>Tineoidea</taxon>
        <taxon>Psychidae</taxon>
        <taxon>Oiketicinae</taxon>
        <taxon>Eumeta</taxon>
    </lineage>
</organism>
<dbReference type="Proteomes" id="UP000299102">
    <property type="component" value="Unassembled WGS sequence"/>
</dbReference>
<evidence type="ECO:0000313" key="3">
    <source>
        <dbReference type="Proteomes" id="UP000299102"/>
    </source>
</evidence>
<feature type="region of interest" description="Disordered" evidence="1">
    <location>
        <begin position="71"/>
        <end position="90"/>
    </location>
</feature>
<sequence>MLHNKWIDRSLADDIVILVENINEQKARGSSAAVLRLRPPRDRRRGDDAVCLGKGKSGKLRCLFVTAPRPPRVRPTAPKNPTLSAISHPNQPDEIRHYKEIKCTRCRLQLYTFMKRFPASPNSEGVHITGVANDGCCKGRGAPRATAPAGSEYTCAFTHFLIFINIVRFVERVERDVRVPNERRQGGRGAAGGRRAADYLGRSSRSLDSRRSALRLN</sequence>
<protein>
    <submittedName>
        <fullName evidence="2">Uncharacterized protein</fullName>
    </submittedName>
</protein>
<gene>
    <name evidence="2" type="ORF">EVAR_24155_1</name>
</gene>
<comment type="caution">
    <text evidence="2">The sequence shown here is derived from an EMBL/GenBank/DDBJ whole genome shotgun (WGS) entry which is preliminary data.</text>
</comment>
<dbReference type="EMBL" id="BGZK01000475">
    <property type="protein sequence ID" value="GBP45962.1"/>
    <property type="molecule type" value="Genomic_DNA"/>
</dbReference>
<feature type="compositionally biased region" description="Polar residues" evidence="1">
    <location>
        <begin position="79"/>
        <end position="90"/>
    </location>
</feature>
<evidence type="ECO:0000313" key="2">
    <source>
        <dbReference type="EMBL" id="GBP45962.1"/>
    </source>
</evidence>
<dbReference type="AlphaFoldDB" id="A0A4C1W5Z2"/>
<keyword evidence="3" id="KW-1185">Reference proteome</keyword>
<name>A0A4C1W5Z2_EUMVA</name>
<proteinExistence type="predicted"/>
<accession>A0A4C1W5Z2</accession>
<evidence type="ECO:0000256" key="1">
    <source>
        <dbReference type="SAM" id="MobiDB-lite"/>
    </source>
</evidence>
<reference evidence="2 3" key="1">
    <citation type="journal article" date="2019" name="Commun. Biol.">
        <title>The bagworm genome reveals a unique fibroin gene that provides high tensile strength.</title>
        <authorList>
            <person name="Kono N."/>
            <person name="Nakamura H."/>
            <person name="Ohtoshi R."/>
            <person name="Tomita M."/>
            <person name="Numata K."/>
            <person name="Arakawa K."/>
        </authorList>
    </citation>
    <scope>NUCLEOTIDE SEQUENCE [LARGE SCALE GENOMIC DNA]</scope>
</reference>